<proteinExistence type="inferred from homology"/>
<dbReference type="InterPro" id="IPR020904">
    <property type="entry name" value="Sc_DH/Rdtase_CS"/>
</dbReference>
<dbReference type="eggNOG" id="COG1028">
    <property type="taxonomic scope" value="Bacteria"/>
</dbReference>
<dbReference type="OrthoDB" id="7301144at2"/>
<dbReference type="PRINTS" id="PR00081">
    <property type="entry name" value="GDHRDH"/>
</dbReference>
<dbReference type="PRINTS" id="PR00080">
    <property type="entry name" value="SDRFAMILY"/>
</dbReference>
<evidence type="ECO:0000313" key="4">
    <source>
        <dbReference type="Proteomes" id="UP000076825"/>
    </source>
</evidence>
<dbReference type="RefSeq" id="WP_025513004.1">
    <property type="nucleotide sequence ID" value="NZ_CP016340.1"/>
</dbReference>
<name>A0A157SHR7_9BORD</name>
<dbReference type="PATRIC" id="fig|123899.6.peg.1890"/>
<keyword evidence="2 3" id="KW-0560">Oxidoreductase</keyword>
<accession>A0A157SHR7</accession>
<evidence type="ECO:0000256" key="2">
    <source>
        <dbReference type="ARBA" id="ARBA00023002"/>
    </source>
</evidence>
<organism evidence="3 4">
    <name type="scientific">Bordetella trematum</name>
    <dbReference type="NCBI Taxonomy" id="123899"/>
    <lineage>
        <taxon>Bacteria</taxon>
        <taxon>Pseudomonadati</taxon>
        <taxon>Pseudomonadota</taxon>
        <taxon>Betaproteobacteria</taxon>
        <taxon>Burkholderiales</taxon>
        <taxon>Alcaligenaceae</taxon>
        <taxon>Bordetella</taxon>
    </lineage>
</organism>
<dbReference type="FunFam" id="3.40.50.720:FF:000084">
    <property type="entry name" value="Short-chain dehydrogenase reductase"/>
    <property type="match status" value="1"/>
</dbReference>
<dbReference type="InterPro" id="IPR002347">
    <property type="entry name" value="SDR_fam"/>
</dbReference>
<dbReference type="Gene3D" id="3.40.50.720">
    <property type="entry name" value="NAD(P)-binding Rossmann-like Domain"/>
    <property type="match status" value="1"/>
</dbReference>
<dbReference type="EMBL" id="LT546645">
    <property type="protein sequence ID" value="SAI69713.1"/>
    <property type="molecule type" value="Genomic_DNA"/>
</dbReference>
<dbReference type="SUPFAM" id="SSF51735">
    <property type="entry name" value="NAD(P)-binding Rossmann-fold domains"/>
    <property type="match status" value="1"/>
</dbReference>
<gene>
    <name evidence="3" type="primary">fabG_8</name>
    <name evidence="3" type="ORF">SAMEA3906487_01900</name>
</gene>
<dbReference type="GeneID" id="56590821"/>
<keyword evidence="4" id="KW-1185">Reference proteome</keyword>
<evidence type="ECO:0000313" key="3">
    <source>
        <dbReference type="EMBL" id="SAI69713.1"/>
    </source>
</evidence>
<dbReference type="STRING" id="123899.SAMEA3906487_01900"/>
<dbReference type="KEGG" id="btrm:SAMEA390648701900"/>
<sequence>MKFSDKVVLVTGASRGIGAEIALAFAREGATVIINYLQNAAAAHSVVARCQQAGGDAWALQADVSSAAAVQAMMDAIVLETGRLDVLVNNALRHYTFDPRQRQTFDTQAWQDYQDQFEAAVGGAYHCSRAALPHFKQRARGSIINIASNLVEHPVVPYHDYNTAKAALIGFSRNLAAELGPYGIRVNCVAPGLVYPTASSHLTQESFRDGLIAATPLRRIARPEDIAGPVLFLASDWSGFMTGQVLFVDGGLVMR</sequence>
<protein>
    <submittedName>
        <fullName evidence="3">Short chain dehydrogenase/reductase</fullName>
        <ecNumber evidence="3">1.1.1.100</ecNumber>
    </submittedName>
</protein>
<dbReference type="PROSITE" id="PS00061">
    <property type="entry name" value="ADH_SHORT"/>
    <property type="match status" value="1"/>
</dbReference>
<dbReference type="GO" id="GO:0004316">
    <property type="term" value="F:3-oxoacyl-[acyl-carrier-protein] reductase (NADPH) activity"/>
    <property type="evidence" value="ECO:0007669"/>
    <property type="project" value="UniProtKB-EC"/>
</dbReference>
<dbReference type="Pfam" id="PF13561">
    <property type="entry name" value="adh_short_C2"/>
    <property type="match status" value="1"/>
</dbReference>
<dbReference type="PANTHER" id="PTHR43639">
    <property type="entry name" value="OXIDOREDUCTASE, SHORT-CHAIN DEHYDROGENASE/REDUCTASE FAMILY (AFU_ORTHOLOGUE AFUA_5G02870)"/>
    <property type="match status" value="1"/>
</dbReference>
<dbReference type="AlphaFoldDB" id="A0A157SHR7"/>
<evidence type="ECO:0000256" key="1">
    <source>
        <dbReference type="ARBA" id="ARBA00006484"/>
    </source>
</evidence>
<reference evidence="3 4" key="1">
    <citation type="submission" date="2016-04" db="EMBL/GenBank/DDBJ databases">
        <authorList>
            <consortium name="Pathogen Informatics"/>
        </authorList>
    </citation>
    <scope>NUCLEOTIDE SEQUENCE [LARGE SCALE GENOMIC DNA]</scope>
    <source>
        <strain evidence="3 4">H044680328</strain>
    </source>
</reference>
<dbReference type="Proteomes" id="UP000076825">
    <property type="component" value="Chromosome 1"/>
</dbReference>
<comment type="similarity">
    <text evidence="1">Belongs to the short-chain dehydrogenases/reductases (SDR) family.</text>
</comment>
<dbReference type="PANTHER" id="PTHR43639:SF1">
    <property type="entry name" value="SHORT-CHAIN DEHYDROGENASE_REDUCTASE FAMILY PROTEIN"/>
    <property type="match status" value="1"/>
</dbReference>
<dbReference type="EC" id="1.1.1.100" evidence="3"/>
<dbReference type="InterPro" id="IPR036291">
    <property type="entry name" value="NAD(P)-bd_dom_sf"/>
</dbReference>